<dbReference type="AlphaFoldDB" id="A0A3L7DYB2"/>
<keyword evidence="5" id="KW-0472">Membrane</keyword>
<dbReference type="PANTHER" id="PTHR14226">
    <property type="entry name" value="NEUROPATHY TARGET ESTERASE/SWISS CHEESE D.MELANOGASTER"/>
    <property type="match status" value="1"/>
</dbReference>
<feature type="short sequence motif" description="DGA/G" evidence="6">
    <location>
        <begin position="208"/>
        <end position="210"/>
    </location>
</feature>
<organism evidence="9 10">
    <name type="scientific">Seongchinamella sediminis</name>
    <dbReference type="NCBI Taxonomy" id="2283635"/>
    <lineage>
        <taxon>Bacteria</taxon>
        <taxon>Pseudomonadati</taxon>
        <taxon>Pseudomonadota</taxon>
        <taxon>Gammaproteobacteria</taxon>
        <taxon>Cellvibrionales</taxon>
        <taxon>Halieaceae</taxon>
        <taxon>Seongchinamella</taxon>
    </lineage>
</organism>
<dbReference type="Pfam" id="PF01103">
    <property type="entry name" value="Omp85"/>
    <property type="match status" value="1"/>
</dbReference>
<evidence type="ECO:0000256" key="1">
    <source>
        <dbReference type="ARBA" id="ARBA00004370"/>
    </source>
</evidence>
<dbReference type="InterPro" id="IPR000184">
    <property type="entry name" value="Bac_surfAg_D15"/>
</dbReference>
<keyword evidence="3 6" id="KW-0442">Lipid degradation</keyword>
<evidence type="ECO:0000259" key="8">
    <source>
        <dbReference type="PROSITE" id="PS51635"/>
    </source>
</evidence>
<feature type="signal peptide" evidence="7">
    <location>
        <begin position="1"/>
        <end position="23"/>
    </location>
</feature>
<sequence>MFSARSAVLCLAIALLSSMPVRADEEVVLVLAGGGARGIAHVGAIAALEELQVPVKAIAGTSMGALVGGLYAQGMDARQLREVVETMAWDEAFEDSVDRDSLPQRRKEDDYDYPASLSLALNEGGLSIPLGIVQGQQVRQMIKDLSLNSDHIDDFDRLPTPYRAVATDIETGDAYVFSGGDIVTAMRASMSLPGLLAPVEHDGRLLVDGGLAMNIPVKVGRDLGGERLVVIDIGTPLRDRSEINNLLDVGDQMINFLTRKNSIEQLGLLTDRDLLINPDLSGIGMLDFELSSEIYQRGYDATMAMQDALRPLALGSEAWARYLANRNMATPGEPVIDRIDIFDDSHLRSDVIRVQLSQQVGQRLDRQQLRADIENIYALDHWQIIDYDVVSAGSDGNVLEIHATAKTWGDNDLKFGLNLVTSLDGSSEINIGASYLWKGITDLGGELYARGQVGDLMILETEFYQPLEVRGRYFIAPYLGYRDHDTTTLGPEYGSGDPVGIWRVRRLASQLDAGWNVFKNSQLRLGLFRNVGEYRSDVEIGGDLPEDRFHEGGIAASLRYDRLDNPYFPTRGGFMYAEYQLLRDELGADANFERWQAIAQGAFSFGANHRNTLIFTGRTGQSLDAPNTPANYFQLGGLFNLSGLPQNQLSGRQMAFAMAQYQRRLSGTSVLPFDAPAYLGVSIEGGEVWSRRPDVNAGDFMTGGSIYLALDSPLGPLYLAYGRSEDSQDALYLSLGWPFLNNQFRMGR</sequence>
<evidence type="ECO:0000256" key="5">
    <source>
        <dbReference type="ARBA" id="ARBA00023136"/>
    </source>
</evidence>
<feature type="active site" description="Proton acceptor" evidence="6">
    <location>
        <position position="208"/>
    </location>
</feature>
<dbReference type="InterPro" id="IPR016035">
    <property type="entry name" value="Acyl_Trfase/lysoPLipase"/>
</dbReference>
<dbReference type="InterPro" id="IPR002641">
    <property type="entry name" value="PNPLA_dom"/>
</dbReference>
<dbReference type="RefSeq" id="WP_117954704.1">
    <property type="nucleotide sequence ID" value="NZ_QRAN01000011.1"/>
</dbReference>
<dbReference type="PROSITE" id="PS51635">
    <property type="entry name" value="PNPLA"/>
    <property type="match status" value="1"/>
</dbReference>
<protein>
    <recommendedName>
        <fullName evidence="8">PNPLA domain-containing protein</fullName>
    </recommendedName>
</protein>
<dbReference type="GO" id="GO:0016787">
    <property type="term" value="F:hydrolase activity"/>
    <property type="evidence" value="ECO:0007669"/>
    <property type="project" value="UniProtKB-UniRule"/>
</dbReference>
<evidence type="ECO:0000256" key="7">
    <source>
        <dbReference type="SAM" id="SignalP"/>
    </source>
</evidence>
<comment type="caution">
    <text evidence="9">The sequence shown here is derived from an EMBL/GenBank/DDBJ whole genome shotgun (WGS) entry which is preliminary data.</text>
</comment>
<dbReference type="SUPFAM" id="SSF52151">
    <property type="entry name" value="FabD/lysophospholipase-like"/>
    <property type="match status" value="1"/>
</dbReference>
<feature type="short sequence motif" description="GXSXG" evidence="6">
    <location>
        <begin position="60"/>
        <end position="64"/>
    </location>
</feature>
<feature type="short sequence motif" description="GXGXXG" evidence="6">
    <location>
        <begin position="33"/>
        <end position="38"/>
    </location>
</feature>
<feature type="domain" description="PNPLA" evidence="8">
    <location>
        <begin position="29"/>
        <end position="221"/>
    </location>
</feature>
<evidence type="ECO:0000256" key="2">
    <source>
        <dbReference type="ARBA" id="ARBA00022801"/>
    </source>
</evidence>
<accession>A0A3L7DYB2</accession>
<dbReference type="PANTHER" id="PTHR14226:SF29">
    <property type="entry name" value="NEUROPATHY TARGET ESTERASE SWS"/>
    <property type="match status" value="1"/>
</dbReference>
<dbReference type="GO" id="GO:0019867">
    <property type="term" value="C:outer membrane"/>
    <property type="evidence" value="ECO:0007669"/>
    <property type="project" value="InterPro"/>
</dbReference>
<dbReference type="Pfam" id="PF01734">
    <property type="entry name" value="Patatin"/>
    <property type="match status" value="1"/>
</dbReference>
<name>A0A3L7DYB2_9GAMM</name>
<evidence type="ECO:0000256" key="4">
    <source>
        <dbReference type="ARBA" id="ARBA00023098"/>
    </source>
</evidence>
<dbReference type="Gene3D" id="2.40.160.50">
    <property type="entry name" value="membrane protein fhac: a member of the omp85/tpsb transporter family"/>
    <property type="match status" value="1"/>
</dbReference>
<gene>
    <name evidence="9" type="ORF">DWB85_11535</name>
</gene>
<feature type="chain" id="PRO_5018151219" description="PNPLA domain-containing protein" evidence="7">
    <location>
        <begin position="24"/>
        <end position="748"/>
    </location>
</feature>
<proteinExistence type="predicted"/>
<evidence type="ECO:0000313" key="10">
    <source>
        <dbReference type="Proteomes" id="UP000265509"/>
    </source>
</evidence>
<comment type="subcellular location">
    <subcellularLocation>
        <location evidence="1">Membrane</location>
    </subcellularLocation>
</comment>
<dbReference type="InterPro" id="IPR050301">
    <property type="entry name" value="NTE"/>
</dbReference>
<keyword evidence="2 6" id="KW-0378">Hydrolase</keyword>
<evidence type="ECO:0000313" key="9">
    <source>
        <dbReference type="EMBL" id="RLQ21639.1"/>
    </source>
</evidence>
<dbReference type="Proteomes" id="UP000265509">
    <property type="component" value="Unassembled WGS sequence"/>
</dbReference>
<dbReference type="EMBL" id="QRAN01000011">
    <property type="protein sequence ID" value="RLQ21639.1"/>
    <property type="molecule type" value="Genomic_DNA"/>
</dbReference>
<keyword evidence="10" id="KW-1185">Reference proteome</keyword>
<dbReference type="OrthoDB" id="5290098at2"/>
<evidence type="ECO:0000256" key="3">
    <source>
        <dbReference type="ARBA" id="ARBA00022963"/>
    </source>
</evidence>
<keyword evidence="4 6" id="KW-0443">Lipid metabolism</keyword>
<feature type="active site" description="Nucleophile" evidence="6">
    <location>
        <position position="62"/>
    </location>
</feature>
<dbReference type="GO" id="GO:0016042">
    <property type="term" value="P:lipid catabolic process"/>
    <property type="evidence" value="ECO:0007669"/>
    <property type="project" value="UniProtKB-UniRule"/>
</dbReference>
<dbReference type="Gene3D" id="3.40.1090.10">
    <property type="entry name" value="Cytosolic phospholipase A2 catalytic domain"/>
    <property type="match status" value="2"/>
</dbReference>
<dbReference type="Gene3D" id="3.10.20.310">
    <property type="entry name" value="membrane protein fhac"/>
    <property type="match status" value="1"/>
</dbReference>
<keyword evidence="7" id="KW-0732">Signal</keyword>
<evidence type="ECO:0000256" key="6">
    <source>
        <dbReference type="PROSITE-ProRule" id="PRU01161"/>
    </source>
</evidence>
<reference evidence="9 10" key="1">
    <citation type="submission" date="2018-07" db="EMBL/GenBank/DDBJ databases">
        <title>Halioglobus sp. genome submission.</title>
        <authorList>
            <person name="Ye M.-Q."/>
            <person name="Du Z.-J."/>
        </authorList>
    </citation>
    <scope>NUCLEOTIDE SEQUENCE [LARGE SCALE GENOMIC DNA]</scope>
    <source>
        <strain evidence="9 10">U0301</strain>
    </source>
</reference>